<keyword evidence="2" id="KW-1003">Cell membrane</keyword>
<feature type="transmembrane region" description="Helical" evidence="6">
    <location>
        <begin position="236"/>
        <end position="257"/>
    </location>
</feature>
<reference evidence="7 8" key="1">
    <citation type="journal article" date="2015" name="Genome Announc.">
        <title>Complete Genome Sequence of Spiroplasma turonicum Strain Tab4cT, a Parasite of a Horse Fly, Haematopota sp. (Diptera: Tabanidae).</title>
        <authorList>
            <person name="Davis R.E."/>
            <person name="Shao J."/>
            <person name="Zhao Y."/>
            <person name="Gasparich G.E."/>
            <person name="Gaynor B.J."/>
            <person name="Donofrio N."/>
        </authorList>
    </citation>
    <scope>NUCLEOTIDE SEQUENCE [LARGE SCALE GENOMIC DNA]</scope>
    <source>
        <strain evidence="7 8">Tab4c</strain>
    </source>
</reference>
<gene>
    <name evidence="7" type="ORF">STURON_00402</name>
</gene>
<keyword evidence="4 6" id="KW-1133">Transmembrane helix</keyword>
<proteinExistence type="predicted"/>
<dbReference type="RefSeq" id="WP_075048242.1">
    <property type="nucleotide sequence ID" value="NZ_CP012328.1"/>
</dbReference>
<dbReference type="GO" id="GO:0005886">
    <property type="term" value="C:plasma membrane"/>
    <property type="evidence" value="ECO:0007669"/>
    <property type="project" value="UniProtKB-SubCell"/>
</dbReference>
<feature type="transmembrane region" description="Helical" evidence="6">
    <location>
        <begin position="212"/>
        <end position="229"/>
    </location>
</feature>
<feature type="transmembrane region" description="Helical" evidence="6">
    <location>
        <begin position="269"/>
        <end position="286"/>
    </location>
</feature>
<dbReference type="Proteomes" id="UP000067243">
    <property type="component" value="Chromosome"/>
</dbReference>
<evidence type="ECO:0000313" key="7">
    <source>
        <dbReference type="EMBL" id="AKU79648.1"/>
    </source>
</evidence>
<evidence type="ECO:0000256" key="1">
    <source>
        <dbReference type="ARBA" id="ARBA00004651"/>
    </source>
</evidence>
<evidence type="ECO:0000256" key="4">
    <source>
        <dbReference type="ARBA" id="ARBA00022989"/>
    </source>
</evidence>
<dbReference type="KEGG" id="stur:STURON_00402"/>
<dbReference type="PANTHER" id="PTHR43370">
    <property type="entry name" value="SUGAR ABC TRANSPORTER INTEGRAL MEMBRANE PROTEIN-RELATED"/>
    <property type="match status" value="1"/>
</dbReference>
<feature type="transmembrane region" description="Helical" evidence="6">
    <location>
        <begin position="63"/>
        <end position="86"/>
    </location>
</feature>
<evidence type="ECO:0000256" key="5">
    <source>
        <dbReference type="ARBA" id="ARBA00023136"/>
    </source>
</evidence>
<dbReference type="AlphaFoldDB" id="A0A0K1P5R4"/>
<keyword evidence="3 6" id="KW-0812">Transmembrane</keyword>
<accession>A0A0K1P5R4</accession>
<dbReference type="Pfam" id="PF02653">
    <property type="entry name" value="BPD_transp_2"/>
    <property type="match status" value="1"/>
</dbReference>
<evidence type="ECO:0000256" key="6">
    <source>
        <dbReference type="SAM" id="Phobius"/>
    </source>
</evidence>
<dbReference type="InterPro" id="IPR001851">
    <property type="entry name" value="ABC_transp_permease"/>
</dbReference>
<evidence type="ECO:0000256" key="3">
    <source>
        <dbReference type="ARBA" id="ARBA00022692"/>
    </source>
</evidence>
<comment type="subcellular location">
    <subcellularLocation>
        <location evidence="1">Cell membrane</location>
        <topology evidence="1">Multi-pass membrane protein</topology>
    </subcellularLocation>
</comment>
<evidence type="ECO:0000256" key="2">
    <source>
        <dbReference type="ARBA" id="ARBA00022475"/>
    </source>
</evidence>
<dbReference type="CDD" id="cd06580">
    <property type="entry name" value="TM_PBP1_transp_TpRbsC_like"/>
    <property type="match status" value="1"/>
</dbReference>
<dbReference type="STRING" id="216946.STURO_v1c04000"/>
<dbReference type="PANTHER" id="PTHR43370:SF1">
    <property type="entry name" value="GUANOSINE ABC TRANSPORTER PERMEASE PROTEIN NUPQ"/>
    <property type="match status" value="1"/>
</dbReference>
<sequence length="304" mass="33241">MLDNFYLIVSTLLGFFTIFLISSISGLISERAGVINVGIDGFMTIGALIFCIVGKTMNNNLTQFIAILVAIICASLFSLLHAFASITLKANQIISGTAINLFSQGIGLYFASSKNISSMGRINSGYTLIGWGQENFLTIYFILAIIITFVVGIYFSYTTVGKRHIAAGENPSTLDVVGINVNKYRYIAILFSGLLAGLAGCFFVMIYNSSSFYGTVNGYGYLGLTILVVGQWRIKYILLFSFLFSVFFSLSNILPLLNINDFLSTNKSLLQAFPFLLSIITMVIFAKKSSPPMAVGVPFIKTNR</sequence>
<feature type="transmembrane region" description="Helical" evidence="6">
    <location>
        <begin position="93"/>
        <end position="111"/>
    </location>
</feature>
<feature type="transmembrane region" description="Helical" evidence="6">
    <location>
        <begin position="35"/>
        <end position="57"/>
    </location>
</feature>
<feature type="transmembrane region" description="Helical" evidence="6">
    <location>
        <begin position="137"/>
        <end position="157"/>
    </location>
</feature>
<dbReference type="EMBL" id="CP012328">
    <property type="protein sequence ID" value="AKU79648.1"/>
    <property type="molecule type" value="Genomic_DNA"/>
</dbReference>
<dbReference type="GO" id="GO:0022857">
    <property type="term" value="F:transmembrane transporter activity"/>
    <property type="evidence" value="ECO:0007669"/>
    <property type="project" value="InterPro"/>
</dbReference>
<feature type="transmembrane region" description="Helical" evidence="6">
    <location>
        <begin position="186"/>
        <end position="206"/>
    </location>
</feature>
<keyword evidence="8" id="KW-1185">Reference proteome</keyword>
<name>A0A0K1P5R4_9MOLU</name>
<feature type="transmembrane region" description="Helical" evidence="6">
    <location>
        <begin position="6"/>
        <end position="28"/>
    </location>
</feature>
<dbReference type="PATRIC" id="fig|216946.3.peg.401"/>
<evidence type="ECO:0000313" key="8">
    <source>
        <dbReference type="Proteomes" id="UP000067243"/>
    </source>
</evidence>
<organism evidence="7 8">
    <name type="scientific">Spiroplasma turonicum</name>
    <dbReference type="NCBI Taxonomy" id="216946"/>
    <lineage>
        <taxon>Bacteria</taxon>
        <taxon>Bacillati</taxon>
        <taxon>Mycoplasmatota</taxon>
        <taxon>Mollicutes</taxon>
        <taxon>Entomoplasmatales</taxon>
        <taxon>Spiroplasmataceae</taxon>
        <taxon>Spiroplasma</taxon>
    </lineage>
</organism>
<protein>
    <submittedName>
        <fullName evidence="7">Ribose/galactose ABC transporter permease</fullName>
    </submittedName>
</protein>
<dbReference type="OrthoDB" id="9792579at2"/>
<keyword evidence="5 6" id="KW-0472">Membrane</keyword>